<dbReference type="GO" id="GO:0005813">
    <property type="term" value="C:centrosome"/>
    <property type="evidence" value="ECO:0007669"/>
    <property type="project" value="TreeGrafter"/>
</dbReference>
<feature type="region of interest" description="Disordered" evidence="2">
    <location>
        <begin position="1"/>
        <end position="22"/>
    </location>
</feature>
<sequence length="168" mass="19255">MVNQPQARNSGPQSEFSLPGSTKHLRSQLAQCRQRYQDLQEKLLISEATVFAQANQLEKYRRVSQLEAQLPKTGTEGKLAEELRSASWPGKYDSLIQDQARELSYLRQKIREGRGICYLLTQHAKDTVKSFEDLLRSNDIDYYLGQSFREQLAQGSQLTERLTSKLST</sequence>
<dbReference type="GO" id="GO:0060090">
    <property type="term" value="F:molecular adaptor activity"/>
    <property type="evidence" value="ECO:0007669"/>
    <property type="project" value="TreeGrafter"/>
</dbReference>
<keyword evidence="1" id="KW-0175">Coiled coil</keyword>
<dbReference type="InterPro" id="IPR052593">
    <property type="entry name" value="MT-associated_AKAP9-binding"/>
</dbReference>
<gene>
    <name evidence="3" type="ORF">E2I00_006973</name>
</gene>
<name>A0A643CGN9_BALPH</name>
<comment type="caution">
    <text evidence="3">The sequence shown here is derived from an EMBL/GenBank/DDBJ whole genome shotgun (WGS) entry which is preliminary data.</text>
</comment>
<feature type="compositionally biased region" description="Polar residues" evidence="2">
    <location>
        <begin position="1"/>
        <end position="20"/>
    </location>
</feature>
<feature type="coiled-coil region" evidence="1">
    <location>
        <begin position="22"/>
        <end position="49"/>
    </location>
</feature>
<feature type="non-terminal residue" evidence="3">
    <location>
        <position position="168"/>
    </location>
</feature>
<reference evidence="3 4" key="1">
    <citation type="journal article" date="2019" name="PLoS ONE">
        <title>Genomic analyses reveal an absence of contemporary introgressive admixture between fin whales and blue whales, despite known hybrids.</title>
        <authorList>
            <person name="Westbury M.V."/>
            <person name="Petersen B."/>
            <person name="Lorenzen E.D."/>
        </authorList>
    </citation>
    <scope>NUCLEOTIDE SEQUENCE [LARGE SCALE GENOMIC DNA]</scope>
    <source>
        <strain evidence="3">FinWhale-01</strain>
    </source>
</reference>
<proteinExistence type="predicted"/>
<dbReference type="GO" id="GO:0007098">
    <property type="term" value="P:centrosome cycle"/>
    <property type="evidence" value="ECO:0007669"/>
    <property type="project" value="TreeGrafter"/>
</dbReference>
<dbReference type="OrthoDB" id="9665129at2759"/>
<dbReference type="PANTHER" id="PTHR46501:SF2">
    <property type="entry name" value="MYOMEGALIN"/>
    <property type="match status" value="1"/>
</dbReference>
<dbReference type="EMBL" id="SGJD01001556">
    <property type="protein sequence ID" value="KAB0399396.1"/>
    <property type="molecule type" value="Genomic_DNA"/>
</dbReference>
<dbReference type="AlphaFoldDB" id="A0A643CGN9"/>
<dbReference type="GO" id="GO:0005794">
    <property type="term" value="C:Golgi apparatus"/>
    <property type="evidence" value="ECO:0007669"/>
    <property type="project" value="TreeGrafter"/>
</dbReference>
<dbReference type="GO" id="GO:0090063">
    <property type="term" value="P:positive regulation of microtubule nucleation"/>
    <property type="evidence" value="ECO:0007669"/>
    <property type="project" value="TreeGrafter"/>
</dbReference>
<evidence type="ECO:0000256" key="2">
    <source>
        <dbReference type="SAM" id="MobiDB-lite"/>
    </source>
</evidence>
<protein>
    <recommendedName>
        <fullName evidence="5">Olduvai domain-containing protein</fullName>
    </recommendedName>
</protein>
<dbReference type="Proteomes" id="UP000437017">
    <property type="component" value="Unassembled WGS sequence"/>
</dbReference>
<evidence type="ECO:0000256" key="1">
    <source>
        <dbReference type="SAM" id="Coils"/>
    </source>
</evidence>
<evidence type="ECO:0000313" key="4">
    <source>
        <dbReference type="Proteomes" id="UP000437017"/>
    </source>
</evidence>
<dbReference type="PANTHER" id="PTHR46501">
    <property type="entry name" value="MYOMEGALIN"/>
    <property type="match status" value="1"/>
</dbReference>
<accession>A0A643CGN9</accession>
<keyword evidence="4" id="KW-1185">Reference proteome</keyword>
<organism evidence="3 4">
    <name type="scientific">Balaenoptera physalus</name>
    <name type="common">Fin whale</name>
    <name type="synonym">Balaena physalus</name>
    <dbReference type="NCBI Taxonomy" id="9770"/>
    <lineage>
        <taxon>Eukaryota</taxon>
        <taxon>Metazoa</taxon>
        <taxon>Chordata</taxon>
        <taxon>Craniata</taxon>
        <taxon>Vertebrata</taxon>
        <taxon>Euteleostomi</taxon>
        <taxon>Mammalia</taxon>
        <taxon>Eutheria</taxon>
        <taxon>Laurasiatheria</taxon>
        <taxon>Artiodactyla</taxon>
        <taxon>Whippomorpha</taxon>
        <taxon>Cetacea</taxon>
        <taxon>Mysticeti</taxon>
        <taxon>Balaenopteridae</taxon>
        <taxon>Balaenoptera</taxon>
    </lineage>
</organism>
<evidence type="ECO:0008006" key="5">
    <source>
        <dbReference type="Google" id="ProtNLM"/>
    </source>
</evidence>
<evidence type="ECO:0000313" key="3">
    <source>
        <dbReference type="EMBL" id="KAB0399396.1"/>
    </source>
</evidence>
<dbReference type="GO" id="GO:1903358">
    <property type="term" value="P:regulation of Golgi organization"/>
    <property type="evidence" value="ECO:0007669"/>
    <property type="project" value="TreeGrafter"/>
</dbReference>